<proteinExistence type="predicted"/>
<organism evidence="2 3">
    <name type="scientific">Lacticaseibacillus saniviri JCM 17471 = DSM 24301</name>
    <dbReference type="NCBI Taxonomy" id="1293598"/>
    <lineage>
        <taxon>Bacteria</taxon>
        <taxon>Bacillati</taxon>
        <taxon>Bacillota</taxon>
        <taxon>Bacilli</taxon>
        <taxon>Lactobacillales</taxon>
        <taxon>Lactobacillaceae</taxon>
        <taxon>Lacticaseibacillus</taxon>
    </lineage>
</organism>
<evidence type="ECO:0000313" key="2">
    <source>
        <dbReference type="EMBL" id="KRO15139.1"/>
    </source>
</evidence>
<accession>A0A0R2MUA7</accession>
<gene>
    <name evidence="2" type="ORF">IV56_GL000228</name>
</gene>
<reference evidence="2 3" key="1">
    <citation type="journal article" date="2015" name="Genome Announc.">
        <title>Expanding the biotechnology potential of lactobacilli through comparative genomics of 213 strains and associated genera.</title>
        <authorList>
            <person name="Sun Z."/>
            <person name="Harris H.M."/>
            <person name="McCann A."/>
            <person name="Guo C."/>
            <person name="Argimon S."/>
            <person name="Zhang W."/>
            <person name="Yang X."/>
            <person name="Jeffery I.B."/>
            <person name="Cooney J.C."/>
            <person name="Kagawa T.F."/>
            <person name="Liu W."/>
            <person name="Song Y."/>
            <person name="Salvetti E."/>
            <person name="Wrobel A."/>
            <person name="Rasinkangas P."/>
            <person name="Parkhill J."/>
            <person name="Rea M.C."/>
            <person name="O'Sullivan O."/>
            <person name="Ritari J."/>
            <person name="Douillard F.P."/>
            <person name="Paul Ross R."/>
            <person name="Yang R."/>
            <person name="Briner A.E."/>
            <person name="Felis G.E."/>
            <person name="de Vos W.M."/>
            <person name="Barrangou R."/>
            <person name="Klaenhammer T.R."/>
            <person name="Caufield P.W."/>
            <person name="Cui Y."/>
            <person name="Zhang H."/>
            <person name="O'Toole P.W."/>
        </authorList>
    </citation>
    <scope>NUCLEOTIDE SEQUENCE [LARGE SCALE GENOMIC DNA]</scope>
    <source>
        <strain evidence="2 3">DSM 24301</strain>
    </source>
</reference>
<name>A0A0R2MUA7_9LACO</name>
<dbReference type="AlphaFoldDB" id="A0A0R2MUA7"/>
<dbReference type="InterPro" id="IPR026001">
    <property type="entry name" value="Abi-like_C"/>
</dbReference>
<protein>
    <recommendedName>
        <fullName evidence="1">Abortive infection protein-like C-terminal domain-containing protein</fullName>
    </recommendedName>
</protein>
<dbReference type="EMBL" id="JQCE01000075">
    <property type="protein sequence ID" value="KRO15139.1"/>
    <property type="molecule type" value="Genomic_DNA"/>
</dbReference>
<sequence>MKSKIICFSSHIMEMNQVAFNPVDLRNLSLFFNNGGYVMDFSTTEFDDFTESVVGIPITTKYQTSKAKSLNSFFSEANDQEARKLLSALLEYFDNTYRKNSRPQDIDNVKRMDNYYETIVHISNSWNYTPSQDLLSKSSLRSKSLDHQFVRDRLKDLENKMNDDSAFSIGTSKDLLESVMKSILDDAHISYTSEKGRTDDVPALWNKVQTELSLKPKDMPDTPIGKSSKEILSSISKIVIDMDDLRNQYGTGHGRNSSFKPLPIRYGKLTAAMTITLIEFLLDTIESRQSE</sequence>
<dbReference type="Pfam" id="PF14355">
    <property type="entry name" value="Abi_C"/>
    <property type="match status" value="1"/>
</dbReference>
<dbReference type="Proteomes" id="UP000050969">
    <property type="component" value="Unassembled WGS sequence"/>
</dbReference>
<feature type="domain" description="Abortive infection protein-like C-terminal" evidence="1">
    <location>
        <begin position="202"/>
        <end position="283"/>
    </location>
</feature>
<dbReference type="PATRIC" id="fig|1293598.4.peg.242"/>
<evidence type="ECO:0000313" key="3">
    <source>
        <dbReference type="Proteomes" id="UP000050969"/>
    </source>
</evidence>
<evidence type="ECO:0000259" key="1">
    <source>
        <dbReference type="Pfam" id="PF14355"/>
    </source>
</evidence>
<comment type="caution">
    <text evidence="2">The sequence shown here is derived from an EMBL/GenBank/DDBJ whole genome shotgun (WGS) entry which is preliminary data.</text>
</comment>
<keyword evidence="3" id="KW-1185">Reference proteome</keyword>